<sequence length="280" mass="30847">MPGQQIDVPSFTLNTGAKLPSVGLGCWMGYPGGGDDCENMAKTAIKLGYRHIDTAAGYGNEEHVGKAIRESDVPRSEIFLVTKLNNKDHGRVAEAFQESLDRLGCEYVDLYLMHWPQAQNPDGKILQPDQSPTYVETWQAMEKLLDTGKVKAIGVSNFSIKTLEVLLPQAKVVPAVNQVQLHPCLPSFDLLAYCAQKGIHVTAYSPLGRKDSPFFSDDTIKSISDKHGITIAQVLLSWGVQRGTSVIPKSVQEERLRSNFTTARSADDWTLAPDFIQQES</sequence>
<feature type="binding site" evidence="5">
    <location>
        <position position="114"/>
    </location>
    <ligand>
        <name>substrate</name>
    </ligand>
</feature>
<comment type="similarity">
    <text evidence="1">Belongs to the aldo/keto reductase family.</text>
</comment>
<evidence type="ECO:0000256" key="3">
    <source>
        <dbReference type="ARBA" id="ARBA00023002"/>
    </source>
</evidence>
<dbReference type="AlphaFoldDB" id="A0A0C3QM10"/>
<accession>A0A0C3QM10</accession>
<evidence type="ECO:0000259" key="7">
    <source>
        <dbReference type="Pfam" id="PF00248"/>
    </source>
</evidence>
<evidence type="ECO:0000313" key="9">
    <source>
        <dbReference type="Proteomes" id="UP000054248"/>
    </source>
</evidence>
<protein>
    <recommendedName>
        <fullName evidence="7">NADP-dependent oxidoreductase domain-containing protein</fullName>
    </recommendedName>
</protein>
<dbReference type="Gene3D" id="3.20.20.100">
    <property type="entry name" value="NADP-dependent oxidoreductase domain"/>
    <property type="match status" value="1"/>
</dbReference>
<gene>
    <name evidence="8" type="ORF">M407DRAFT_13608</name>
</gene>
<organism evidence="8 9">
    <name type="scientific">Tulasnella calospora MUT 4182</name>
    <dbReference type="NCBI Taxonomy" id="1051891"/>
    <lineage>
        <taxon>Eukaryota</taxon>
        <taxon>Fungi</taxon>
        <taxon>Dikarya</taxon>
        <taxon>Basidiomycota</taxon>
        <taxon>Agaricomycotina</taxon>
        <taxon>Agaricomycetes</taxon>
        <taxon>Cantharellales</taxon>
        <taxon>Tulasnellaceae</taxon>
        <taxon>Tulasnella</taxon>
    </lineage>
</organism>
<keyword evidence="3" id="KW-0560">Oxidoreductase</keyword>
<feature type="site" description="Lowers pKa of active site Tyr" evidence="6">
    <location>
        <position position="83"/>
    </location>
</feature>
<dbReference type="PRINTS" id="PR00069">
    <property type="entry name" value="ALDKETRDTASE"/>
</dbReference>
<dbReference type="GO" id="GO:0016616">
    <property type="term" value="F:oxidoreductase activity, acting on the CH-OH group of donors, NAD or NADP as acceptor"/>
    <property type="evidence" value="ECO:0007669"/>
    <property type="project" value="UniProtKB-ARBA"/>
</dbReference>
<dbReference type="Pfam" id="PF00248">
    <property type="entry name" value="Aldo_ket_red"/>
    <property type="match status" value="1"/>
</dbReference>
<dbReference type="Proteomes" id="UP000054248">
    <property type="component" value="Unassembled WGS sequence"/>
</dbReference>
<dbReference type="PANTHER" id="PTHR43827:SF3">
    <property type="entry name" value="NADP-DEPENDENT OXIDOREDUCTASE DOMAIN-CONTAINING PROTEIN"/>
    <property type="match status" value="1"/>
</dbReference>
<proteinExistence type="inferred from homology"/>
<dbReference type="PROSITE" id="PS00062">
    <property type="entry name" value="ALDOKETO_REDUCTASE_2"/>
    <property type="match status" value="1"/>
</dbReference>
<dbReference type="SUPFAM" id="SSF51430">
    <property type="entry name" value="NAD(P)-linked oxidoreductase"/>
    <property type="match status" value="1"/>
</dbReference>
<dbReference type="PANTHER" id="PTHR43827">
    <property type="entry name" value="2,5-DIKETO-D-GLUCONIC ACID REDUCTASE"/>
    <property type="match status" value="1"/>
</dbReference>
<evidence type="ECO:0000256" key="5">
    <source>
        <dbReference type="PIRSR" id="PIRSR000097-2"/>
    </source>
</evidence>
<evidence type="ECO:0000256" key="4">
    <source>
        <dbReference type="PIRSR" id="PIRSR000097-1"/>
    </source>
</evidence>
<dbReference type="InterPro" id="IPR018170">
    <property type="entry name" value="Aldo/ket_reductase_CS"/>
</dbReference>
<feature type="active site" description="Proton donor" evidence="4">
    <location>
        <position position="58"/>
    </location>
</feature>
<keyword evidence="2" id="KW-0521">NADP</keyword>
<evidence type="ECO:0000256" key="2">
    <source>
        <dbReference type="ARBA" id="ARBA00022857"/>
    </source>
</evidence>
<dbReference type="STRING" id="1051891.A0A0C3QM10"/>
<name>A0A0C3QM10_9AGAM</name>
<dbReference type="FunFam" id="3.20.20.100:FF:000002">
    <property type="entry name" value="2,5-diketo-D-gluconic acid reductase A"/>
    <property type="match status" value="1"/>
</dbReference>
<evidence type="ECO:0000313" key="8">
    <source>
        <dbReference type="EMBL" id="KIO33890.1"/>
    </source>
</evidence>
<dbReference type="InterPro" id="IPR020471">
    <property type="entry name" value="AKR"/>
</dbReference>
<feature type="domain" description="NADP-dependent oxidoreductase" evidence="7">
    <location>
        <begin position="37"/>
        <end position="261"/>
    </location>
</feature>
<reference evidence="8 9" key="1">
    <citation type="submission" date="2014-04" db="EMBL/GenBank/DDBJ databases">
        <authorList>
            <consortium name="DOE Joint Genome Institute"/>
            <person name="Kuo A."/>
            <person name="Girlanda M."/>
            <person name="Perotto S."/>
            <person name="Kohler A."/>
            <person name="Nagy L.G."/>
            <person name="Floudas D."/>
            <person name="Copeland A."/>
            <person name="Barry K.W."/>
            <person name="Cichocki N."/>
            <person name="Veneault-Fourrey C."/>
            <person name="LaButti K."/>
            <person name="Lindquist E.A."/>
            <person name="Lipzen A."/>
            <person name="Lundell T."/>
            <person name="Morin E."/>
            <person name="Murat C."/>
            <person name="Sun H."/>
            <person name="Tunlid A."/>
            <person name="Henrissat B."/>
            <person name="Grigoriev I.V."/>
            <person name="Hibbett D.S."/>
            <person name="Martin F."/>
            <person name="Nordberg H.P."/>
            <person name="Cantor M.N."/>
            <person name="Hua S.X."/>
        </authorList>
    </citation>
    <scope>NUCLEOTIDE SEQUENCE [LARGE SCALE GENOMIC DNA]</scope>
    <source>
        <strain evidence="8 9">MUT 4182</strain>
    </source>
</reference>
<dbReference type="CDD" id="cd19071">
    <property type="entry name" value="AKR_AKR1-5-like"/>
    <property type="match status" value="1"/>
</dbReference>
<dbReference type="PROSITE" id="PS00798">
    <property type="entry name" value="ALDOKETO_REDUCTASE_1"/>
    <property type="match status" value="1"/>
</dbReference>
<dbReference type="PIRSF" id="PIRSF000097">
    <property type="entry name" value="AKR"/>
    <property type="match status" value="1"/>
</dbReference>
<dbReference type="InterPro" id="IPR023210">
    <property type="entry name" value="NADP_OxRdtase_dom"/>
</dbReference>
<keyword evidence="9" id="KW-1185">Reference proteome</keyword>
<dbReference type="EMBL" id="KN822945">
    <property type="protein sequence ID" value="KIO33890.1"/>
    <property type="molecule type" value="Genomic_DNA"/>
</dbReference>
<dbReference type="OrthoDB" id="5945798at2759"/>
<evidence type="ECO:0000256" key="1">
    <source>
        <dbReference type="ARBA" id="ARBA00007905"/>
    </source>
</evidence>
<dbReference type="InterPro" id="IPR036812">
    <property type="entry name" value="NAD(P)_OxRdtase_dom_sf"/>
</dbReference>
<dbReference type="HOGENOM" id="CLU_023205_0_0_1"/>
<evidence type="ECO:0000256" key="6">
    <source>
        <dbReference type="PIRSR" id="PIRSR000097-3"/>
    </source>
</evidence>
<reference evidence="9" key="2">
    <citation type="submission" date="2015-01" db="EMBL/GenBank/DDBJ databases">
        <title>Evolutionary Origins and Diversification of the Mycorrhizal Mutualists.</title>
        <authorList>
            <consortium name="DOE Joint Genome Institute"/>
            <consortium name="Mycorrhizal Genomics Consortium"/>
            <person name="Kohler A."/>
            <person name="Kuo A."/>
            <person name="Nagy L.G."/>
            <person name="Floudas D."/>
            <person name="Copeland A."/>
            <person name="Barry K.W."/>
            <person name="Cichocki N."/>
            <person name="Veneault-Fourrey C."/>
            <person name="LaButti K."/>
            <person name="Lindquist E.A."/>
            <person name="Lipzen A."/>
            <person name="Lundell T."/>
            <person name="Morin E."/>
            <person name="Murat C."/>
            <person name="Riley R."/>
            <person name="Ohm R."/>
            <person name="Sun H."/>
            <person name="Tunlid A."/>
            <person name="Henrissat B."/>
            <person name="Grigoriev I.V."/>
            <person name="Hibbett D.S."/>
            <person name="Martin F."/>
        </authorList>
    </citation>
    <scope>NUCLEOTIDE SEQUENCE [LARGE SCALE GENOMIC DNA]</scope>
    <source>
        <strain evidence="9">MUT 4182</strain>
    </source>
</reference>